<dbReference type="CTD" id="259604"/>
<dbReference type="RefSeq" id="NP_001023534.1">
    <property type="nucleotide sequence ID" value="NM_001028363.5"/>
</dbReference>
<gene>
    <name evidence="3 5" type="primary">oig-5</name>
    <name evidence="3" type="ORF">CELE_Y57G11C.50</name>
    <name evidence="5" type="ORF">Y57G11C.50</name>
</gene>
<dbReference type="GeneID" id="259604"/>
<dbReference type="Bgee" id="WBGene00023520">
    <property type="expression patterns" value="Expressed in larva and 2 other cell types or tissues"/>
</dbReference>
<dbReference type="PaxDb" id="6239-Y57G11C.50"/>
<dbReference type="AGR" id="WB:WBGene00023520"/>
<evidence type="ECO:0000313" key="3">
    <source>
        <dbReference type="EMBL" id="CAH60779.1"/>
    </source>
</evidence>
<name>Q5WRK9_CAEEL</name>
<dbReference type="OrthoDB" id="5826144at2759"/>
<feature type="signal peptide" evidence="1">
    <location>
        <begin position="1"/>
        <end position="41"/>
    </location>
</feature>
<dbReference type="Proteomes" id="UP000001940">
    <property type="component" value="Chromosome IV"/>
</dbReference>
<keyword evidence="4" id="KW-1185">Reference proteome</keyword>
<accession>Q5WRK9</accession>
<organism evidence="3 4">
    <name type="scientific">Caenorhabditis elegans</name>
    <dbReference type="NCBI Taxonomy" id="6239"/>
    <lineage>
        <taxon>Eukaryota</taxon>
        <taxon>Metazoa</taxon>
        <taxon>Ecdysozoa</taxon>
        <taxon>Nematoda</taxon>
        <taxon>Chromadorea</taxon>
        <taxon>Rhabditida</taxon>
        <taxon>Rhabditina</taxon>
        <taxon>Rhabditomorpha</taxon>
        <taxon>Rhabditoidea</taxon>
        <taxon>Rhabditidae</taxon>
        <taxon>Peloderinae</taxon>
        <taxon>Caenorhabditis</taxon>
    </lineage>
</organism>
<dbReference type="Gene3D" id="2.60.40.10">
    <property type="entry name" value="Immunoglobulins"/>
    <property type="match status" value="1"/>
</dbReference>
<dbReference type="STRING" id="6239.Y57G11C.50.1"/>
<evidence type="ECO:0000256" key="1">
    <source>
        <dbReference type="SAM" id="SignalP"/>
    </source>
</evidence>
<dbReference type="PROSITE" id="PS51257">
    <property type="entry name" value="PROKAR_LIPOPROTEIN"/>
    <property type="match status" value="1"/>
</dbReference>
<keyword evidence="1" id="KW-0732">Signal</keyword>
<dbReference type="InParanoid" id="Q5WRK9"/>
<dbReference type="Pfam" id="PF13927">
    <property type="entry name" value="Ig_3"/>
    <property type="match status" value="1"/>
</dbReference>
<proteinExistence type="predicted"/>
<dbReference type="SUPFAM" id="SSF48726">
    <property type="entry name" value="Immunoglobulin"/>
    <property type="match status" value="1"/>
</dbReference>
<dbReference type="InterPro" id="IPR007110">
    <property type="entry name" value="Ig-like_dom"/>
</dbReference>
<feature type="chain" id="PRO_5004264392" evidence="1">
    <location>
        <begin position="42"/>
        <end position="164"/>
    </location>
</feature>
<sequence length="164" mass="18864">MITMGLRETMGRGGPPNTTTFIFLLGCLLFLVSDRYYTCTAENIRLKDYKSGNQFSLQITNNKRRSLQQTTPTEQYLNRSSPIAEQGNLHKLHCFFSAYPVPIPRWFHNGSEINEDKGYRFESNGNTLVFNATQDKAGKYDCRFATKQDIDRSFNVVVEELQDN</sequence>
<dbReference type="PROSITE" id="PS50835">
    <property type="entry name" value="IG_LIKE"/>
    <property type="match status" value="1"/>
</dbReference>
<feature type="domain" description="Ig-like" evidence="2">
    <location>
        <begin position="72"/>
        <end position="155"/>
    </location>
</feature>
<dbReference type="PhylomeDB" id="Q5WRK9"/>
<protein>
    <submittedName>
        <fullName evidence="3">Ig-like domain-containing protein</fullName>
    </submittedName>
</protein>
<dbReference type="FunFam" id="2.60.40.10:FF:002807">
    <property type="entry name" value="Sensory AXon guidance"/>
    <property type="match status" value="1"/>
</dbReference>
<dbReference type="SMR" id="Q5WRK9"/>
<reference evidence="3 4" key="1">
    <citation type="journal article" date="1998" name="Science">
        <title>Genome sequence of the nematode C. elegans: a platform for investigating biology.</title>
        <authorList>
            <consortium name="The C. elegans sequencing consortium"/>
            <person name="Sulson J.E."/>
            <person name="Waterston R."/>
        </authorList>
    </citation>
    <scope>NUCLEOTIDE SEQUENCE [LARGE SCALE GENOMIC DNA]</scope>
    <source>
        <strain evidence="3 4">Bristol N2</strain>
    </source>
</reference>
<evidence type="ECO:0000313" key="4">
    <source>
        <dbReference type="Proteomes" id="UP000001940"/>
    </source>
</evidence>
<evidence type="ECO:0000259" key="2">
    <source>
        <dbReference type="PROSITE" id="PS50835"/>
    </source>
</evidence>
<dbReference type="EMBL" id="BX284604">
    <property type="protein sequence ID" value="CAH60779.1"/>
    <property type="molecule type" value="Genomic_DNA"/>
</dbReference>
<evidence type="ECO:0000313" key="5">
    <source>
        <dbReference type="WormBase" id="Y57G11C.50"/>
    </source>
</evidence>
<dbReference type="InterPro" id="IPR013783">
    <property type="entry name" value="Ig-like_fold"/>
</dbReference>
<dbReference type="eggNOG" id="KOG3513">
    <property type="taxonomic scope" value="Eukaryota"/>
</dbReference>
<dbReference type="InterPro" id="IPR036179">
    <property type="entry name" value="Ig-like_dom_sf"/>
</dbReference>
<dbReference type="HOGENOM" id="CLU_1620539_0_0_1"/>
<dbReference type="WormBase" id="Y57G11C.50">
    <property type="protein sequence ID" value="CE37441"/>
    <property type="gene ID" value="WBGene00023520"/>
    <property type="gene designation" value="oig-5"/>
</dbReference>
<dbReference type="UCSC" id="Y57G11C.50">
    <property type="organism name" value="c. elegans"/>
</dbReference>
<dbReference type="AlphaFoldDB" id="Q5WRK9"/>
<dbReference type="KEGG" id="cel:CELE_Y57G11C.50"/>